<organism evidence="9 10">
    <name type="scientific">Cryomyces minteri</name>
    <dbReference type="NCBI Taxonomy" id="331657"/>
    <lineage>
        <taxon>Eukaryota</taxon>
        <taxon>Fungi</taxon>
        <taxon>Dikarya</taxon>
        <taxon>Ascomycota</taxon>
        <taxon>Pezizomycotina</taxon>
        <taxon>Dothideomycetes</taxon>
        <taxon>Dothideomycetes incertae sedis</taxon>
        <taxon>Cryomyces</taxon>
    </lineage>
</organism>
<sequence length="541" mass="59168">MAARAPFNEHHVIIEGSTRHHGIALWPPPSNDPHDPLRWSRWLKISALLSTAICNFTSNFAGAGPSVAVPLFQMEFMKSVGDVNSLLTQQFNFLLLGLGNMFWVPFAVKFGKRAALITSMALLFAVLCWTATAKTFNSLLAARCISGFAASAGESIVPSIVSDLFFLHERAGMMSIYVIFTASSTALGPLIAGYIVQYAPGTWRDYVWVSAALAGFNLVVLILLYPESNFHRSHVAKQPTIAQKEHTVSGADKTKGFSSQLDSLGENGTTADTHGVQHVDHIRVPWTSIWFSFLRVDHQVSLLTVAVRPLIALIHPAVVWGIFVYGASLAAQVILIFALPSLLFPPPYLFTPSGVGLMQVAALIGFIVAMIGGGYVADIITVKRIIKEGGVSYPEQRLLALIPGCLISPAGCILIAFACAEKLHWVAIAFGFGMISFGTVYAPNIAITYVVERYQDIAAEALVIINAFNNLVAFIFLYVAVDWIQARGWIEVYMILFMLISVVTMAAIPLYIWGERLGARVEATRIHQKFLTTKYNDQDSN</sequence>
<evidence type="ECO:0000313" key="8">
    <source>
        <dbReference type="EMBL" id="TKA50038.1"/>
    </source>
</evidence>
<keyword evidence="3 5" id="KW-1133">Transmembrane helix</keyword>
<evidence type="ECO:0000256" key="4">
    <source>
        <dbReference type="ARBA" id="ARBA00023136"/>
    </source>
</evidence>
<dbReference type="EMBL" id="NAJN01002671">
    <property type="protein sequence ID" value="TKA50038.1"/>
    <property type="molecule type" value="Genomic_DNA"/>
</dbReference>
<dbReference type="InterPro" id="IPR020846">
    <property type="entry name" value="MFS_dom"/>
</dbReference>
<comment type="subcellular location">
    <subcellularLocation>
        <location evidence="1">Membrane</location>
        <topology evidence="1">Multi-pass membrane protein</topology>
    </subcellularLocation>
</comment>
<dbReference type="EMBL" id="NAJN01002054">
    <property type="protein sequence ID" value="TKA58601.1"/>
    <property type="molecule type" value="Genomic_DNA"/>
</dbReference>
<feature type="transmembrane region" description="Helical" evidence="5">
    <location>
        <begin position="318"/>
        <end position="344"/>
    </location>
</feature>
<keyword evidence="10" id="KW-1185">Reference proteome</keyword>
<evidence type="ECO:0000259" key="6">
    <source>
        <dbReference type="PROSITE" id="PS50850"/>
    </source>
</evidence>
<dbReference type="GO" id="GO:0022857">
    <property type="term" value="F:transmembrane transporter activity"/>
    <property type="evidence" value="ECO:0007669"/>
    <property type="project" value="InterPro"/>
</dbReference>
<proteinExistence type="predicted"/>
<feature type="transmembrane region" description="Helical" evidence="5">
    <location>
        <begin position="207"/>
        <end position="225"/>
    </location>
</feature>
<feature type="transmembrane region" description="Helical" evidence="5">
    <location>
        <begin position="115"/>
        <end position="133"/>
    </location>
</feature>
<keyword evidence="2 5" id="KW-0812">Transmembrane</keyword>
<dbReference type="InterPro" id="IPR036259">
    <property type="entry name" value="MFS_trans_sf"/>
</dbReference>
<feature type="transmembrane region" description="Helical" evidence="5">
    <location>
        <begin position="91"/>
        <end position="108"/>
    </location>
</feature>
<name>A0A4U0W8D5_9PEZI</name>
<dbReference type="AlphaFoldDB" id="A0A4U0W8D5"/>
<feature type="domain" description="Major facilitator superfamily (MFS) profile" evidence="6">
    <location>
        <begin position="43"/>
        <end position="518"/>
    </location>
</feature>
<keyword evidence="4 5" id="KW-0472">Membrane</keyword>
<feature type="transmembrane region" description="Helical" evidence="5">
    <location>
        <begin position="398"/>
        <end position="418"/>
    </location>
</feature>
<feature type="transmembrane region" description="Helical" evidence="5">
    <location>
        <begin position="424"/>
        <end position="451"/>
    </location>
</feature>
<feature type="transmembrane region" description="Helical" evidence="5">
    <location>
        <begin position="145"/>
        <end position="167"/>
    </location>
</feature>
<feature type="transmembrane region" description="Helical" evidence="5">
    <location>
        <begin position="174"/>
        <end position="195"/>
    </location>
</feature>
<dbReference type="EMBL" id="NAJN01002729">
    <property type="protein sequence ID" value="TKA49867.1"/>
    <property type="molecule type" value="Genomic_DNA"/>
</dbReference>
<feature type="transmembrane region" description="Helical" evidence="5">
    <location>
        <begin position="493"/>
        <end position="513"/>
    </location>
</feature>
<dbReference type="OrthoDB" id="268400at2759"/>
<evidence type="ECO:0000256" key="2">
    <source>
        <dbReference type="ARBA" id="ARBA00022692"/>
    </source>
</evidence>
<evidence type="ECO:0000313" key="10">
    <source>
        <dbReference type="Proteomes" id="UP000308768"/>
    </source>
</evidence>
<evidence type="ECO:0000256" key="1">
    <source>
        <dbReference type="ARBA" id="ARBA00004141"/>
    </source>
</evidence>
<dbReference type="Gene3D" id="1.20.1250.20">
    <property type="entry name" value="MFS general substrate transporter like domains"/>
    <property type="match status" value="1"/>
</dbReference>
<feature type="transmembrane region" description="Helical" evidence="5">
    <location>
        <begin position="356"/>
        <end position="377"/>
    </location>
</feature>
<dbReference type="STRING" id="331657.A0A4U0W8D5"/>
<evidence type="ECO:0000256" key="3">
    <source>
        <dbReference type="ARBA" id="ARBA00022989"/>
    </source>
</evidence>
<protein>
    <recommendedName>
        <fullName evidence="6">Major facilitator superfamily (MFS) profile domain-containing protein</fullName>
    </recommendedName>
</protein>
<dbReference type="SUPFAM" id="SSF103473">
    <property type="entry name" value="MFS general substrate transporter"/>
    <property type="match status" value="1"/>
</dbReference>
<feature type="transmembrane region" description="Helical" evidence="5">
    <location>
        <begin position="47"/>
        <end position="71"/>
    </location>
</feature>
<reference evidence="9 10" key="1">
    <citation type="submission" date="2017-03" db="EMBL/GenBank/DDBJ databases">
        <title>Genomes of endolithic fungi from Antarctica.</title>
        <authorList>
            <person name="Coleine C."/>
            <person name="Masonjones S."/>
            <person name="Stajich J.E."/>
        </authorList>
    </citation>
    <scope>NUCLEOTIDE SEQUENCE [LARGE SCALE GENOMIC DNA]</scope>
    <source>
        <strain evidence="9 10">CCFEE 5187</strain>
    </source>
</reference>
<feature type="transmembrane region" description="Helical" evidence="5">
    <location>
        <begin position="463"/>
        <end position="481"/>
    </location>
</feature>
<dbReference type="InterPro" id="IPR011701">
    <property type="entry name" value="MFS"/>
</dbReference>
<evidence type="ECO:0000256" key="5">
    <source>
        <dbReference type="SAM" id="Phobius"/>
    </source>
</evidence>
<accession>A0A4U0W8D5</accession>
<dbReference type="PROSITE" id="PS50850">
    <property type="entry name" value="MFS"/>
    <property type="match status" value="1"/>
</dbReference>
<dbReference type="PANTHER" id="PTHR23502">
    <property type="entry name" value="MAJOR FACILITATOR SUPERFAMILY"/>
    <property type="match status" value="1"/>
</dbReference>
<evidence type="ECO:0000313" key="7">
    <source>
        <dbReference type="EMBL" id="TKA49867.1"/>
    </source>
</evidence>
<gene>
    <name evidence="8" type="ORF">B0A49_12615</name>
    <name evidence="7" type="ORF">B0A49_12709</name>
    <name evidence="9" type="ORF">B0A49_12905</name>
</gene>
<dbReference type="Proteomes" id="UP000308768">
    <property type="component" value="Unassembled WGS sequence"/>
</dbReference>
<dbReference type="GO" id="GO:0005886">
    <property type="term" value="C:plasma membrane"/>
    <property type="evidence" value="ECO:0007669"/>
    <property type="project" value="TreeGrafter"/>
</dbReference>
<dbReference type="PANTHER" id="PTHR23502:SF181">
    <property type="entry name" value="MAJOR FACILITATOR SUPERFAMILY (MFS) PROFILE DOMAIN-CONTAINING PROTEIN"/>
    <property type="match status" value="1"/>
</dbReference>
<dbReference type="Pfam" id="PF07690">
    <property type="entry name" value="MFS_1"/>
    <property type="match status" value="1"/>
</dbReference>
<evidence type="ECO:0000313" key="9">
    <source>
        <dbReference type="EMBL" id="TKA58601.1"/>
    </source>
</evidence>
<comment type="caution">
    <text evidence="9">The sequence shown here is derived from an EMBL/GenBank/DDBJ whole genome shotgun (WGS) entry which is preliminary data.</text>
</comment>